<evidence type="ECO:0000259" key="2">
    <source>
        <dbReference type="Pfam" id="PF13778"/>
    </source>
</evidence>
<dbReference type="Pfam" id="PF13778">
    <property type="entry name" value="DUF4174"/>
    <property type="match status" value="1"/>
</dbReference>
<comment type="caution">
    <text evidence="3">The sequence shown here is derived from an EMBL/GenBank/DDBJ whole genome shotgun (WGS) entry which is preliminary data.</text>
</comment>
<feature type="domain" description="DUF4174" evidence="2">
    <location>
        <begin position="25"/>
        <end position="139"/>
    </location>
</feature>
<organism evidence="3 4">
    <name type="scientific">Rhizobium mesoamericanum STM3625</name>
    <dbReference type="NCBI Taxonomy" id="1211777"/>
    <lineage>
        <taxon>Bacteria</taxon>
        <taxon>Pseudomonadati</taxon>
        <taxon>Pseudomonadota</taxon>
        <taxon>Alphaproteobacteria</taxon>
        <taxon>Hyphomicrobiales</taxon>
        <taxon>Rhizobiaceae</taxon>
        <taxon>Rhizobium/Agrobacterium group</taxon>
        <taxon>Rhizobium</taxon>
    </lineage>
</organism>
<protein>
    <recommendedName>
        <fullName evidence="2">DUF4174 domain-containing protein</fullName>
    </recommendedName>
</protein>
<dbReference type="InterPro" id="IPR025232">
    <property type="entry name" value="DUF4174"/>
</dbReference>
<dbReference type="Proteomes" id="UP000009319">
    <property type="component" value="Unassembled WGS sequence"/>
</dbReference>
<dbReference type="EMBL" id="CANI01000006">
    <property type="protein sequence ID" value="CCM74503.1"/>
    <property type="molecule type" value="Genomic_DNA"/>
</dbReference>
<keyword evidence="4" id="KW-1185">Reference proteome</keyword>
<sequence length="155" mass="16888">MSKTLLYGATKVDEDNQAYSAVASLKQFQWRNRVFVIFADKKNARAARQENQLLADRDALQDRDIVILKIASGNVREVFGAGENLEAAAIADDLGDPTAGEFAAYLVGKDGTVKLKLSEPISRGELLAIIDSMPVRAAEIASDKQQTCEESGKRD</sequence>
<keyword evidence="1" id="KW-0732">Signal</keyword>
<accession>K0PKP6</accession>
<dbReference type="HOGENOM" id="CLU_100965_3_1_5"/>
<proteinExistence type="predicted"/>
<evidence type="ECO:0000313" key="3">
    <source>
        <dbReference type="EMBL" id="CCM74503.1"/>
    </source>
</evidence>
<dbReference type="RefSeq" id="WP_007530255.1">
    <property type="nucleotide sequence ID" value="NZ_HF536772.1"/>
</dbReference>
<dbReference type="STRING" id="1211777.BN77_1634"/>
<dbReference type="AlphaFoldDB" id="K0PKP6"/>
<evidence type="ECO:0000313" key="4">
    <source>
        <dbReference type="Proteomes" id="UP000009319"/>
    </source>
</evidence>
<gene>
    <name evidence="3" type="ORF">BN77_1634</name>
</gene>
<name>K0PKP6_9HYPH</name>
<reference evidence="3 4" key="1">
    <citation type="journal article" date="2013" name="Genome Announc.">
        <title>Draft Genome Sequence of Rhizobium mesoamericanum STM3625, a Nitrogen-Fixing Symbiont of Mimosa pudica Isolated in French Guiana (South America).</title>
        <authorList>
            <person name="Moulin L."/>
            <person name="Mornico D."/>
            <person name="Melkonian R."/>
            <person name="Klonowska A."/>
        </authorList>
    </citation>
    <scope>NUCLEOTIDE SEQUENCE [LARGE SCALE GENOMIC DNA]</scope>
    <source>
        <strain evidence="3 4">STM3625</strain>
    </source>
</reference>
<dbReference type="eggNOG" id="ENOG5033B8F">
    <property type="taxonomic scope" value="Bacteria"/>
</dbReference>
<evidence type="ECO:0000256" key="1">
    <source>
        <dbReference type="ARBA" id="ARBA00022729"/>
    </source>
</evidence>